<feature type="region of interest" description="Disordered" evidence="1">
    <location>
        <begin position="326"/>
        <end position="417"/>
    </location>
</feature>
<dbReference type="Gene3D" id="1.25.40.90">
    <property type="match status" value="1"/>
</dbReference>
<dbReference type="GO" id="GO:0031124">
    <property type="term" value="P:mRNA 3'-end processing"/>
    <property type="evidence" value="ECO:0007669"/>
    <property type="project" value="InterPro"/>
</dbReference>
<dbReference type="GO" id="GO:0005849">
    <property type="term" value="C:mRNA cleavage factor complex"/>
    <property type="evidence" value="ECO:0007669"/>
    <property type="project" value="InterPro"/>
</dbReference>
<feature type="region of interest" description="Disordered" evidence="1">
    <location>
        <begin position="547"/>
        <end position="584"/>
    </location>
</feature>
<dbReference type="GO" id="GO:0006369">
    <property type="term" value="P:termination of RNA polymerase II transcription"/>
    <property type="evidence" value="ECO:0007669"/>
    <property type="project" value="InterPro"/>
</dbReference>
<dbReference type="OrthoDB" id="2129491at2759"/>
<evidence type="ECO:0000313" key="3">
    <source>
        <dbReference type="EMBL" id="KAF7509137.1"/>
    </source>
</evidence>
<dbReference type="PRINTS" id="PR01217">
    <property type="entry name" value="PRICHEXTENSN"/>
</dbReference>
<evidence type="ECO:0000313" key="4">
    <source>
        <dbReference type="Proteomes" id="UP000606974"/>
    </source>
</evidence>
<dbReference type="SMART" id="SM00582">
    <property type="entry name" value="RPR"/>
    <property type="match status" value="1"/>
</dbReference>
<evidence type="ECO:0000259" key="2">
    <source>
        <dbReference type="PROSITE" id="PS51391"/>
    </source>
</evidence>
<dbReference type="AlphaFoldDB" id="A0A8H7ALH4"/>
<dbReference type="SUPFAM" id="SSF48464">
    <property type="entry name" value="ENTH/VHS domain"/>
    <property type="match status" value="1"/>
</dbReference>
<feature type="compositionally biased region" description="Acidic residues" evidence="1">
    <location>
        <begin position="548"/>
        <end position="559"/>
    </location>
</feature>
<dbReference type="InterPro" id="IPR008942">
    <property type="entry name" value="ENTH_VHS"/>
</dbReference>
<dbReference type="PROSITE" id="PS51391">
    <property type="entry name" value="CID"/>
    <property type="match status" value="1"/>
</dbReference>
<keyword evidence="4" id="KW-1185">Reference proteome</keyword>
<reference evidence="3" key="1">
    <citation type="submission" date="2020-02" db="EMBL/GenBank/DDBJ databases">
        <authorList>
            <person name="Palmer J.M."/>
        </authorList>
    </citation>
    <scope>NUCLEOTIDE SEQUENCE</scope>
    <source>
        <strain evidence="3">EPUS1.4</strain>
        <tissue evidence="3">Thallus</tissue>
    </source>
</reference>
<feature type="region of interest" description="Disordered" evidence="1">
    <location>
        <begin position="149"/>
        <end position="180"/>
    </location>
</feature>
<dbReference type="PANTHER" id="PTHR15921:SF3">
    <property type="entry name" value="PRE-MRNA CLEAVAGE COMPLEX 2 PROTEIN PCF11"/>
    <property type="match status" value="1"/>
</dbReference>
<dbReference type="InterPro" id="IPR047415">
    <property type="entry name" value="Pcf11_CID"/>
</dbReference>
<accession>A0A8H7ALH4</accession>
<proteinExistence type="predicted"/>
<comment type="caution">
    <text evidence="3">The sequence shown here is derived from an EMBL/GenBank/DDBJ whole genome shotgun (WGS) entry which is preliminary data.</text>
</comment>
<protein>
    <recommendedName>
        <fullName evidence="2">CID domain-containing protein</fullName>
    </recommendedName>
</protein>
<feature type="domain" description="CID" evidence="2">
    <location>
        <begin position="6"/>
        <end position="144"/>
    </location>
</feature>
<sequence>MSAGLPSDEVVDDYKNSLDDLVTNDRISIGNLTVIAKECIEHAQAIARVLENHILRAPPARKLPAFYVLDSIAKNVGTPYTVYFGLNLFHTYMNTFASVDNNVRRKLDEMRKTWSQPVPGSQSTYPVFQRTVTSKIDEAMDSWARKQFQNRPPQIQSRGPVAQIQAQPYRSTPTPPQAQPAMHQNYSGYQQYPSVNGVSQMINTTPYSSMPNPPVQQLPTHYSQPPAPVPTPQAYFPPQQPVAQQNFQYGQPSYPPPVPTTLDLDALNRDIDDLIVDAKIGSYSNPMDRQSQQKLASLQSLKEIVDSGTLSQRDLGDVRKSISEQLAARSNQQPVPPSVPTPQPPVPFPHQQPPVQPPPPSTTPSFLNSNSLADLLRATAPHHQPTPPPMHVTPVPPPVTYQQDHQSHPAPPPAENPLIAQLRASGLLPATPPSLGTPFPPPVSNINHAINNNTTITTTTTTTVAVKFTSSSFKTPRPDLLKYLTDARPNRCTTCGRRFTSDEAGREKKARHLDWHFKTKTRMVEAERRGVQRSWYVSELEWIKSREYEDDEGPPEDTNGEGSTLSPSAKGGTAAKNRNKKEAFIRVPNDAKMRSEPCPICQEKFESVWSEELQDFIWRDALQIGNRVYHASCYQEATKDRENTGATPVAGANGVGTRARTATPDSVLGKRKAALLPDGEGGGGGEGKAVKVKMEALS</sequence>
<feature type="region of interest" description="Disordered" evidence="1">
    <location>
        <begin position="644"/>
        <end position="698"/>
    </location>
</feature>
<dbReference type="InterPro" id="IPR054127">
    <property type="entry name" value="Pcf11_C"/>
</dbReference>
<dbReference type="Pfam" id="PF21936">
    <property type="entry name" value="Pcf11_C"/>
    <property type="match status" value="1"/>
</dbReference>
<dbReference type="Proteomes" id="UP000606974">
    <property type="component" value="Unassembled WGS sequence"/>
</dbReference>
<name>A0A8H7ALH4_9EURO</name>
<dbReference type="InterPro" id="IPR021605">
    <property type="entry name" value="Pcf11_Clp1-ID"/>
</dbReference>
<feature type="compositionally biased region" description="Pro residues" evidence="1">
    <location>
        <begin position="334"/>
        <end position="362"/>
    </location>
</feature>
<feature type="compositionally biased region" description="Basic and acidic residues" evidence="1">
    <location>
        <begin position="688"/>
        <end position="698"/>
    </location>
</feature>
<organism evidence="3 4">
    <name type="scientific">Endocarpon pusillum</name>
    <dbReference type="NCBI Taxonomy" id="364733"/>
    <lineage>
        <taxon>Eukaryota</taxon>
        <taxon>Fungi</taxon>
        <taxon>Dikarya</taxon>
        <taxon>Ascomycota</taxon>
        <taxon>Pezizomycotina</taxon>
        <taxon>Eurotiomycetes</taxon>
        <taxon>Chaetothyriomycetidae</taxon>
        <taxon>Verrucariales</taxon>
        <taxon>Verrucariaceae</taxon>
        <taxon>Endocarpon</taxon>
    </lineage>
</organism>
<dbReference type="InterPro" id="IPR006569">
    <property type="entry name" value="CID_dom"/>
</dbReference>
<evidence type="ECO:0000256" key="1">
    <source>
        <dbReference type="SAM" id="MobiDB-lite"/>
    </source>
</evidence>
<dbReference type="EMBL" id="JAACFV010000045">
    <property type="protein sequence ID" value="KAF7509137.1"/>
    <property type="molecule type" value="Genomic_DNA"/>
</dbReference>
<feature type="compositionally biased region" description="Pro residues" evidence="1">
    <location>
        <begin position="384"/>
        <end position="399"/>
    </location>
</feature>
<dbReference type="FunFam" id="1.25.40.90:FF:000016">
    <property type="entry name" value="mRNA cleavage factor complex component Pcf11"/>
    <property type="match status" value="1"/>
</dbReference>
<dbReference type="InterPro" id="IPR045154">
    <property type="entry name" value="PCF11-like"/>
</dbReference>
<dbReference type="GO" id="GO:0003729">
    <property type="term" value="F:mRNA binding"/>
    <property type="evidence" value="ECO:0007669"/>
    <property type="project" value="InterPro"/>
</dbReference>
<dbReference type="PANTHER" id="PTHR15921">
    <property type="entry name" value="PRE-MRNA CLEAVAGE COMPLEX II"/>
    <property type="match status" value="1"/>
</dbReference>
<dbReference type="Pfam" id="PF04818">
    <property type="entry name" value="CID"/>
    <property type="match status" value="1"/>
</dbReference>
<dbReference type="CDD" id="cd16982">
    <property type="entry name" value="CID_Pcf11"/>
    <property type="match status" value="1"/>
</dbReference>
<dbReference type="GO" id="GO:0005737">
    <property type="term" value="C:cytoplasm"/>
    <property type="evidence" value="ECO:0007669"/>
    <property type="project" value="TreeGrafter"/>
</dbReference>
<dbReference type="GO" id="GO:0000993">
    <property type="term" value="F:RNA polymerase II complex binding"/>
    <property type="evidence" value="ECO:0007669"/>
    <property type="project" value="InterPro"/>
</dbReference>
<dbReference type="Pfam" id="PF11526">
    <property type="entry name" value="Pfc11_Clp1_ID"/>
    <property type="match status" value="1"/>
</dbReference>
<gene>
    <name evidence="3" type="ORF">GJ744_008364</name>
</gene>